<dbReference type="Proteomes" id="UP000621492">
    <property type="component" value="Unassembled WGS sequence"/>
</dbReference>
<comment type="caution">
    <text evidence="1">The sequence shown here is derived from an EMBL/GenBank/DDBJ whole genome shotgun (WGS) entry which is preliminary data.</text>
</comment>
<protein>
    <submittedName>
        <fullName evidence="1">Uncharacterized protein</fullName>
    </submittedName>
</protein>
<keyword evidence="2" id="KW-1185">Reference proteome</keyword>
<dbReference type="AlphaFoldDB" id="A0A9W5X4V0"/>
<proteinExistence type="predicted"/>
<organism evidence="1 2">
    <name type="scientific">Lentibacillus populi</name>
    <dbReference type="NCBI Taxonomy" id="1827502"/>
    <lineage>
        <taxon>Bacteria</taxon>
        <taxon>Bacillati</taxon>
        <taxon>Bacillota</taxon>
        <taxon>Bacilli</taxon>
        <taxon>Bacillales</taxon>
        <taxon>Bacillaceae</taxon>
        <taxon>Lentibacillus</taxon>
    </lineage>
</organism>
<gene>
    <name evidence="1" type="ORF">GCM10011409_10920</name>
</gene>
<dbReference type="EMBL" id="BMJD01000005">
    <property type="protein sequence ID" value="GGB35255.1"/>
    <property type="molecule type" value="Genomic_DNA"/>
</dbReference>
<reference evidence="1" key="1">
    <citation type="journal article" date="2014" name="Int. J. Syst. Evol. Microbiol.">
        <title>Complete genome sequence of Corynebacterium casei LMG S-19264T (=DSM 44701T), isolated from a smear-ripened cheese.</title>
        <authorList>
            <consortium name="US DOE Joint Genome Institute (JGI-PGF)"/>
            <person name="Walter F."/>
            <person name="Albersmeier A."/>
            <person name="Kalinowski J."/>
            <person name="Ruckert C."/>
        </authorList>
    </citation>
    <scope>NUCLEOTIDE SEQUENCE</scope>
    <source>
        <strain evidence="1">CGMCC 1.15454</strain>
    </source>
</reference>
<evidence type="ECO:0000313" key="2">
    <source>
        <dbReference type="Proteomes" id="UP000621492"/>
    </source>
</evidence>
<name>A0A9W5X4V0_9BACI</name>
<reference evidence="1" key="2">
    <citation type="submission" date="2020-09" db="EMBL/GenBank/DDBJ databases">
        <authorList>
            <person name="Sun Q."/>
            <person name="Zhou Y."/>
        </authorList>
    </citation>
    <scope>NUCLEOTIDE SEQUENCE</scope>
    <source>
        <strain evidence="1">CGMCC 1.15454</strain>
    </source>
</reference>
<accession>A0A9W5X4V0</accession>
<sequence length="47" mass="5031">MIGPNSSILSNMSQPLLVLISYYTTLTEVHYVNIEFGNSGALGLASN</sequence>
<evidence type="ECO:0000313" key="1">
    <source>
        <dbReference type="EMBL" id="GGB35255.1"/>
    </source>
</evidence>